<dbReference type="Proteomes" id="UP001055879">
    <property type="component" value="Linkage Group LG12"/>
</dbReference>
<keyword evidence="2" id="KW-1185">Reference proteome</keyword>
<protein>
    <submittedName>
        <fullName evidence="1">Uncharacterized protein</fullName>
    </submittedName>
</protein>
<reference evidence="2" key="1">
    <citation type="journal article" date="2022" name="Mol. Ecol. Resour.">
        <title>The genomes of chicory, endive, great burdock and yacon provide insights into Asteraceae palaeo-polyploidization history and plant inulin production.</title>
        <authorList>
            <person name="Fan W."/>
            <person name="Wang S."/>
            <person name="Wang H."/>
            <person name="Wang A."/>
            <person name="Jiang F."/>
            <person name="Liu H."/>
            <person name="Zhao H."/>
            <person name="Xu D."/>
            <person name="Zhang Y."/>
        </authorList>
    </citation>
    <scope>NUCLEOTIDE SEQUENCE [LARGE SCALE GENOMIC DNA]</scope>
    <source>
        <strain evidence="2">cv. Niubang</strain>
    </source>
</reference>
<name>A0ACB8YGF3_ARCLA</name>
<reference evidence="1 2" key="2">
    <citation type="journal article" date="2022" name="Mol. Ecol. Resour.">
        <title>The genomes of chicory, endive, great burdock and yacon provide insights into Asteraceae paleo-polyploidization history and plant inulin production.</title>
        <authorList>
            <person name="Fan W."/>
            <person name="Wang S."/>
            <person name="Wang H."/>
            <person name="Wang A."/>
            <person name="Jiang F."/>
            <person name="Liu H."/>
            <person name="Zhao H."/>
            <person name="Xu D."/>
            <person name="Zhang Y."/>
        </authorList>
    </citation>
    <scope>NUCLEOTIDE SEQUENCE [LARGE SCALE GENOMIC DNA]</scope>
    <source>
        <strain evidence="2">cv. Niubang</strain>
    </source>
</reference>
<organism evidence="1 2">
    <name type="scientific">Arctium lappa</name>
    <name type="common">Greater burdock</name>
    <name type="synonym">Lappa major</name>
    <dbReference type="NCBI Taxonomy" id="4217"/>
    <lineage>
        <taxon>Eukaryota</taxon>
        <taxon>Viridiplantae</taxon>
        <taxon>Streptophyta</taxon>
        <taxon>Embryophyta</taxon>
        <taxon>Tracheophyta</taxon>
        <taxon>Spermatophyta</taxon>
        <taxon>Magnoliopsida</taxon>
        <taxon>eudicotyledons</taxon>
        <taxon>Gunneridae</taxon>
        <taxon>Pentapetalae</taxon>
        <taxon>asterids</taxon>
        <taxon>campanulids</taxon>
        <taxon>Asterales</taxon>
        <taxon>Asteraceae</taxon>
        <taxon>Carduoideae</taxon>
        <taxon>Cardueae</taxon>
        <taxon>Arctiinae</taxon>
        <taxon>Arctium</taxon>
    </lineage>
</organism>
<gene>
    <name evidence="1" type="ORF">L6452_33464</name>
</gene>
<accession>A0ACB8YGF3</accession>
<evidence type="ECO:0000313" key="1">
    <source>
        <dbReference type="EMBL" id="KAI3684243.1"/>
    </source>
</evidence>
<proteinExistence type="predicted"/>
<dbReference type="EMBL" id="CM042058">
    <property type="protein sequence ID" value="KAI3684243.1"/>
    <property type="molecule type" value="Genomic_DNA"/>
</dbReference>
<comment type="caution">
    <text evidence="1">The sequence shown here is derived from an EMBL/GenBank/DDBJ whole genome shotgun (WGS) entry which is preliminary data.</text>
</comment>
<sequence>MVDFSVLRVGNQNLCYWICGCLDVAQNHIQQLMVFGYKKVWFWITVVQDHNRLLTLFHFGESPAQQNRNNLDLSFRT</sequence>
<evidence type="ECO:0000313" key="2">
    <source>
        <dbReference type="Proteomes" id="UP001055879"/>
    </source>
</evidence>